<evidence type="ECO:0000259" key="1">
    <source>
        <dbReference type="Pfam" id="PF07561"/>
    </source>
</evidence>
<reference evidence="2 3" key="1">
    <citation type="submission" date="2016-06" db="EMBL/GenBank/DDBJ databases">
        <authorList>
            <person name="Kjaerup R.B."/>
            <person name="Dalgaard T.S."/>
            <person name="Juul-Madsen H.R."/>
        </authorList>
    </citation>
    <scope>NUCLEOTIDE SEQUENCE [LARGE SCALE GENOMIC DNA]</scope>
    <source>
        <strain evidence="2 3">373-A1</strain>
    </source>
</reference>
<dbReference type="GeneID" id="42777628"/>
<accession>A0A174E6A2</accession>
<dbReference type="Pfam" id="PF07561">
    <property type="entry name" value="DUF1540"/>
    <property type="match status" value="2"/>
</dbReference>
<comment type="caution">
    <text evidence="2">The sequence shown here is derived from an EMBL/GenBank/DDBJ whole genome shotgun (WGS) entry which is preliminary data.</text>
</comment>
<evidence type="ECO:0000313" key="2">
    <source>
        <dbReference type="EMBL" id="OBY09351.1"/>
    </source>
</evidence>
<keyword evidence="3" id="KW-1185">Reference proteome</keyword>
<dbReference type="InterPro" id="IPR011437">
    <property type="entry name" value="DUF1540"/>
</dbReference>
<dbReference type="OrthoDB" id="9792226at2"/>
<dbReference type="EMBL" id="MAPZ01000035">
    <property type="protein sequence ID" value="OBY09351.1"/>
    <property type="molecule type" value="Genomic_DNA"/>
</dbReference>
<dbReference type="Proteomes" id="UP000092714">
    <property type="component" value="Unassembled WGS sequence"/>
</dbReference>
<feature type="domain" description="DUF1540" evidence="1">
    <location>
        <begin position="62"/>
        <end position="100"/>
    </location>
</feature>
<proteinExistence type="predicted"/>
<dbReference type="eggNOG" id="ENOG50330E2">
    <property type="taxonomic scope" value="Bacteria"/>
</dbReference>
<dbReference type="RefSeq" id="WP_027099787.1">
    <property type="nucleotide sequence ID" value="NZ_CABHIH010000008.1"/>
</dbReference>
<protein>
    <recommendedName>
        <fullName evidence="1">DUF1540 domain-containing protein</fullName>
    </recommendedName>
</protein>
<organism evidence="2 3">
    <name type="scientific">Clostridium paraputrificum</name>
    <dbReference type="NCBI Taxonomy" id="29363"/>
    <lineage>
        <taxon>Bacteria</taxon>
        <taxon>Bacillati</taxon>
        <taxon>Bacillota</taxon>
        <taxon>Clostridia</taxon>
        <taxon>Eubacteriales</taxon>
        <taxon>Clostridiaceae</taxon>
        <taxon>Clostridium</taxon>
    </lineage>
</organism>
<sequence length="103" mass="11110">MTKLNCCVESCAFNKSECCCLNNIEVGGHKAEAPTNTCCQSFEEKSEAFTNDAMEPEMHLEVACEAKNCVYNSQGMCDAEHIDIAGISASAIGETLCATFHCE</sequence>
<feature type="domain" description="DUF1540" evidence="1">
    <location>
        <begin position="5"/>
        <end position="42"/>
    </location>
</feature>
<gene>
    <name evidence="2" type="ORF">CP373A1_16505</name>
</gene>
<evidence type="ECO:0000313" key="3">
    <source>
        <dbReference type="Proteomes" id="UP000092714"/>
    </source>
</evidence>
<dbReference type="AlphaFoldDB" id="A0A174E6A2"/>
<name>A0A174E6A2_9CLOT</name>